<dbReference type="Proteomes" id="UP000749293">
    <property type="component" value="Unassembled WGS sequence"/>
</dbReference>
<dbReference type="InterPro" id="IPR055100">
    <property type="entry name" value="GNAT_LYC1-like"/>
</dbReference>
<gene>
    <name evidence="2" type="ORF">GMORB2_0245</name>
</gene>
<evidence type="ECO:0000313" key="2">
    <source>
        <dbReference type="EMBL" id="KAF4126509.1"/>
    </source>
</evidence>
<comment type="caution">
    <text evidence="2">The sequence shown here is derived from an EMBL/GenBank/DDBJ whole genome shotgun (WGS) entry which is preliminary data.</text>
</comment>
<sequence>MSAASDVILTHPTPEERIRVWKATQPLWGPAMTVDAYLAREQSQLDIPLARDGGLSQWILTEAGSSAGDDRPILSSCETLRKRVLVRSPDGLVREATSYGVASVFTPEDQRRRGYARAMMARLAGVMRGRNAREPDSALLSVLFSDIGKRFYALNGWQPYRSTHLEFRNPAAAAVTATGDDKVSLLGFDHLPPIVEAGEKLVREEIAKPPLRAGQTTRVAIIPDLDHIHWWLAREALVVEKLFGSSRPDVHGAVYAASPDAPRVWAIWSRTFHSLHQEDENILYILNLGIEDPAISTDDLTAALDAIFATAKDQASKWSCGSVQLWNPNDRVRSIAERLGAIYVIRDSKSILALNWFGDGDVPPEAIDWVSPEKYAWC</sequence>
<organism evidence="2 3">
    <name type="scientific">Geosmithia morbida</name>
    <dbReference type="NCBI Taxonomy" id="1094350"/>
    <lineage>
        <taxon>Eukaryota</taxon>
        <taxon>Fungi</taxon>
        <taxon>Dikarya</taxon>
        <taxon>Ascomycota</taxon>
        <taxon>Pezizomycotina</taxon>
        <taxon>Sordariomycetes</taxon>
        <taxon>Hypocreomycetidae</taxon>
        <taxon>Hypocreales</taxon>
        <taxon>Bionectriaceae</taxon>
        <taxon>Geosmithia</taxon>
    </lineage>
</organism>
<dbReference type="GeneID" id="55966475"/>
<reference evidence="2" key="1">
    <citation type="submission" date="2020-03" db="EMBL/GenBank/DDBJ databases">
        <title>Site-based positive gene gene selection in Geosmithia morbida across the United States reveals a broad range of putative effectors and factors for local host and environmental adapation.</title>
        <authorList>
            <person name="Onufrak A."/>
            <person name="Murdoch R.W."/>
            <person name="Gazis R."/>
            <person name="Huff M."/>
            <person name="Staton M."/>
            <person name="Klingeman W."/>
            <person name="Hadziabdic D."/>
        </authorList>
    </citation>
    <scope>NUCLEOTIDE SEQUENCE</scope>
    <source>
        <strain evidence="2">1262</strain>
    </source>
</reference>
<keyword evidence="3" id="KW-1185">Reference proteome</keyword>
<evidence type="ECO:0000313" key="3">
    <source>
        <dbReference type="Proteomes" id="UP000749293"/>
    </source>
</evidence>
<evidence type="ECO:0000259" key="1">
    <source>
        <dbReference type="Pfam" id="PF22998"/>
    </source>
</evidence>
<dbReference type="SUPFAM" id="SSF55729">
    <property type="entry name" value="Acyl-CoA N-acyltransferases (Nat)"/>
    <property type="match status" value="1"/>
</dbReference>
<dbReference type="RefSeq" id="XP_035325161.1">
    <property type="nucleotide sequence ID" value="XM_035462231.1"/>
</dbReference>
<feature type="domain" description="LYC1 C-terminal" evidence="1">
    <location>
        <begin position="177"/>
        <end position="378"/>
    </location>
</feature>
<dbReference type="PANTHER" id="PTHR34815">
    <property type="entry name" value="LYSINE ACETYLTRANSFERASE"/>
    <property type="match status" value="1"/>
</dbReference>
<dbReference type="Pfam" id="PF22998">
    <property type="entry name" value="GNAT_LYC1-like"/>
    <property type="match status" value="1"/>
</dbReference>
<name>A0A9P4Z4I2_9HYPO</name>
<dbReference type="InterPro" id="IPR016181">
    <property type="entry name" value="Acyl_CoA_acyltransferase"/>
</dbReference>
<dbReference type="InterPro" id="IPR053013">
    <property type="entry name" value="LAT"/>
</dbReference>
<dbReference type="OrthoDB" id="2020070at2759"/>
<dbReference type="EMBL" id="JAANYQ010000001">
    <property type="protein sequence ID" value="KAF4126509.1"/>
    <property type="molecule type" value="Genomic_DNA"/>
</dbReference>
<protein>
    <recommendedName>
        <fullName evidence="1">LYC1 C-terminal domain-containing protein</fullName>
    </recommendedName>
</protein>
<dbReference type="AlphaFoldDB" id="A0A9P4Z4I2"/>
<dbReference type="PANTHER" id="PTHR34815:SF2">
    <property type="entry name" value="N-ACETYLTRANSFERASE DOMAIN-CONTAINING PROTEIN"/>
    <property type="match status" value="1"/>
</dbReference>
<proteinExistence type="predicted"/>
<accession>A0A9P4Z4I2</accession>
<dbReference type="Gene3D" id="3.40.630.30">
    <property type="match status" value="1"/>
</dbReference>